<evidence type="ECO:0000313" key="2">
    <source>
        <dbReference type="EMBL" id="HHF58078.1"/>
    </source>
</evidence>
<protein>
    <recommendedName>
        <fullName evidence="1">DUF4097 domain-containing protein</fullName>
    </recommendedName>
</protein>
<dbReference type="InterPro" id="IPR025164">
    <property type="entry name" value="Toastrack_DUF4097"/>
</dbReference>
<proteinExistence type="predicted"/>
<accession>A0A7C5M9Z2</accession>
<evidence type="ECO:0000259" key="1">
    <source>
        <dbReference type="Pfam" id="PF13349"/>
    </source>
</evidence>
<organism evidence="2">
    <name type="scientific">candidate division WOR-3 bacterium</name>
    <dbReference type="NCBI Taxonomy" id="2052148"/>
    <lineage>
        <taxon>Bacteria</taxon>
        <taxon>Bacteria division WOR-3</taxon>
    </lineage>
</organism>
<dbReference type="Pfam" id="PF13349">
    <property type="entry name" value="DUF4097"/>
    <property type="match status" value="1"/>
</dbReference>
<dbReference type="EMBL" id="DRTV01000110">
    <property type="protein sequence ID" value="HHF58078.1"/>
    <property type="molecule type" value="Genomic_DNA"/>
</dbReference>
<comment type="caution">
    <text evidence="2">The sequence shown here is derived from an EMBL/GenBank/DDBJ whole genome shotgun (WGS) entry which is preliminary data.</text>
</comment>
<feature type="non-terminal residue" evidence="2">
    <location>
        <position position="1"/>
    </location>
</feature>
<reference evidence="2" key="1">
    <citation type="journal article" date="2020" name="mSystems">
        <title>Genome- and Community-Level Interaction Insights into Carbon Utilization and Element Cycling Functions of Hydrothermarchaeota in Hydrothermal Sediment.</title>
        <authorList>
            <person name="Zhou Z."/>
            <person name="Liu Y."/>
            <person name="Xu W."/>
            <person name="Pan J."/>
            <person name="Luo Z.H."/>
            <person name="Li M."/>
        </authorList>
    </citation>
    <scope>NUCLEOTIDE SEQUENCE [LARGE SCALE GENOMIC DNA]</scope>
    <source>
        <strain evidence="2">HyVt-94</strain>
    </source>
</reference>
<sequence length="254" mass="27588">IPEIIKTSIEAGFSFRNAPVVTIDESYTVKPEDMISLTISGAEVEIKEGTVESLKIKGEGVYNFKRKDSEVEVNFSAGEGTIWVPPVRNINLKATGSEIKGEISSESISIIAQGAEVELDLNKCSIFNLKAQGAEVKLNFGNGELAESNLYIQGSDCLINGIGGDIKIKGEGSDLEAELTSKIKDMKIEMKASDVEVKVRENFDGVILLKAKFGNIEKKLDVEMTKEGEYSKIITGEGKSRVEIINDFGDITVS</sequence>
<gene>
    <name evidence="2" type="ORF">ENL41_01475</name>
</gene>
<dbReference type="Proteomes" id="UP000886014">
    <property type="component" value="Unassembled WGS sequence"/>
</dbReference>
<name>A0A7C5M9Z2_UNCW3</name>
<dbReference type="AlphaFoldDB" id="A0A7C5M9Z2"/>
<feature type="domain" description="DUF4097" evidence="1">
    <location>
        <begin position="79"/>
        <end position="253"/>
    </location>
</feature>